<evidence type="ECO:0000313" key="2">
    <source>
        <dbReference type="EMBL" id="AQP45674.1"/>
    </source>
</evidence>
<organism evidence="2 3">
    <name type="scientific">Tessaracoccus flavus</name>
    <dbReference type="NCBI Taxonomy" id="1610493"/>
    <lineage>
        <taxon>Bacteria</taxon>
        <taxon>Bacillati</taxon>
        <taxon>Actinomycetota</taxon>
        <taxon>Actinomycetes</taxon>
        <taxon>Propionibacteriales</taxon>
        <taxon>Propionibacteriaceae</taxon>
        <taxon>Tessaracoccus</taxon>
    </lineage>
</organism>
<reference evidence="2 3" key="1">
    <citation type="journal article" date="2016" name="Int. J. Syst. Evol. Microbiol.">
        <title>Tessaracoccus flavus sp. nov., isolated from the drainage system of a lindane-producing factory.</title>
        <authorList>
            <person name="Kumari R."/>
            <person name="Singh P."/>
            <person name="Schumann P."/>
            <person name="Lal R."/>
        </authorList>
    </citation>
    <scope>NUCLEOTIDE SEQUENCE [LARGE SCALE GENOMIC DNA]</scope>
    <source>
        <strain evidence="2 3">RP1T</strain>
    </source>
</reference>
<dbReference type="KEGG" id="tfl:RPIT_13350"/>
<evidence type="ECO:0008006" key="4">
    <source>
        <dbReference type="Google" id="ProtNLM"/>
    </source>
</evidence>
<keyword evidence="1" id="KW-0812">Transmembrane</keyword>
<keyword evidence="1" id="KW-0472">Membrane</keyword>
<protein>
    <recommendedName>
        <fullName evidence="4">CARDB domain-containing protein</fullName>
    </recommendedName>
</protein>
<evidence type="ECO:0000313" key="3">
    <source>
        <dbReference type="Proteomes" id="UP000188324"/>
    </source>
</evidence>
<dbReference type="Proteomes" id="UP000188324">
    <property type="component" value="Chromosome"/>
</dbReference>
<dbReference type="PANTHER" id="PTHR35902">
    <property type="entry name" value="S-LAYER DOMAIN-LIKE PROTEIN-RELATED"/>
    <property type="match status" value="1"/>
</dbReference>
<name>A0A1Q2CHT7_9ACTN</name>
<gene>
    <name evidence="2" type="ORF">RPIT_13350</name>
</gene>
<dbReference type="STRING" id="1610493.RPIT_13350"/>
<evidence type="ECO:0000256" key="1">
    <source>
        <dbReference type="SAM" id="Phobius"/>
    </source>
</evidence>
<accession>A0A1Q2CHT7</accession>
<keyword evidence="1" id="KW-1133">Transmembrane helix</keyword>
<dbReference type="AlphaFoldDB" id="A0A1Q2CHT7"/>
<dbReference type="EMBL" id="CP019605">
    <property type="protein sequence ID" value="AQP45674.1"/>
    <property type="molecule type" value="Genomic_DNA"/>
</dbReference>
<proteinExistence type="predicted"/>
<keyword evidence="3" id="KW-1185">Reference proteome</keyword>
<dbReference type="PANTHER" id="PTHR35902:SF6">
    <property type="entry name" value="CONSERVED WITHIN P. AEROPHILUM"/>
    <property type="match status" value="1"/>
</dbReference>
<sequence>MVPDPGGGGGSPAIPGISTPRVILAGFTTNPEVVQAGQDFQVTFTLRNTSTRTRVQNMKITLASADNAFLPANGSSSMFLRRISADDVELGTMNFHSLPSLEERPYQMVISVEYEDTLANAYSTQETVSIPVKQSIRADSSVPQLSPPQLTLGQEASLTFNIFNQGKTKLYNAKATVAEGQAVTAPEVFVGTIEPGTSGAVDMTVMAAEEAVGPVTIVVSYEDVDGKVSTMDKVVEVAVMEPMPIEEPGGWEEPVEEAAFPLVPVLVAAGLLALLLIIALVARGRRRKRREAEDMESLAALGEPLIGPDVR</sequence>
<feature type="transmembrane region" description="Helical" evidence="1">
    <location>
        <begin position="262"/>
        <end position="282"/>
    </location>
</feature>